<reference evidence="1" key="1">
    <citation type="journal article" date="2015" name="Nature">
        <title>Complex archaea that bridge the gap between prokaryotes and eukaryotes.</title>
        <authorList>
            <person name="Spang A."/>
            <person name="Saw J.H."/>
            <person name="Jorgensen S.L."/>
            <person name="Zaremba-Niedzwiedzka K."/>
            <person name="Martijn J."/>
            <person name="Lind A.E."/>
            <person name="van Eijk R."/>
            <person name="Schleper C."/>
            <person name="Guy L."/>
            <person name="Ettema T.J."/>
        </authorList>
    </citation>
    <scope>NUCLEOTIDE SEQUENCE</scope>
</reference>
<dbReference type="EMBL" id="LAZR01031521">
    <property type="protein sequence ID" value="KKL53506.1"/>
    <property type="molecule type" value="Genomic_DNA"/>
</dbReference>
<dbReference type="SUPFAM" id="SSF53474">
    <property type="entry name" value="alpha/beta-Hydrolases"/>
    <property type="match status" value="1"/>
</dbReference>
<protein>
    <recommendedName>
        <fullName evidence="2">Peptidase S9 prolyl oligopeptidase catalytic domain-containing protein</fullName>
    </recommendedName>
</protein>
<evidence type="ECO:0000313" key="1">
    <source>
        <dbReference type="EMBL" id="KKL53506.1"/>
    </source>
</evidence>
<evidence type="ECO:0008006" key="2">
    <source>
        <dbReference type="Google" id="ProtNLM"/>
    </source>
</evidence>
<dbReference type="Gene3D" id="3.40.50.1820">
    <property type="entry name" value="alpha/beta hydrolase"/>
    <property type="match status" value="1"/>
</dbReference>
<proteinExistence type="predicted"/>
<dbReference type="AlphaFoldDB" id="A0A0F9DI49"/>
<organism evidence="1">
    <name type="scientific">marine sediment metagenome</name>
    <dbReference type="NCBI Taxonomy" id="412755"/>
    <lineage>
        <taxon>unclassified sequences</taxon>
        <taxon>metagenomes</taxon>
        <taxon>ecological metagenomes</taxon>
    </lineage>
</organism>
<sequence length="201" mass="22972">GQYRTSGFNMEGTHFYYLSDAGREFMALVEYEIESGTSNTIYESDWDVMYSLLSEQETFRVIAVNEDGKNKLLIFDNATNTEIPFPEISDGDIKSVLFSDSEKLMRLMVGSSRTPENMYLYEFGESDYKKLTETLNPEINPDDLVSSEVIRYTSFDGLEIPAIYYKPKTASPDNPVPALVWVHGVPGDNHVWDFHLLFNIL</sequence>
<feature type="non-terminal residue" evidence="1">
    <location>
        <position position="1"/>
    </location>
</feature>
<accession>A0A0F9DI49</accession>
<name>A0A0F9DI49_9ZZZZ</name>
<dbReference type="InterPro" id="IPR029058">
    <property type="entry name" value="AB_hydrolase_fold"/>
</dbReference>
<gene>
    <name evidence="1" type="ORF">LCGC14_2274780</name>
</gene>
<comment type="caution">
    <text evidence="1">The sequence shown here is derived from an EMBL/GenBank/DDBJ whole genome shotgun (WGS) entry which is preliminary data.</text>
</comment>